<feature type="region of interest" description="Disordered" evidence="1">
    <location>
        <begin position="1"/>
        <end position="39"/>
    </location>
</feature>
<feature type="region of interest" description="Disordered" evidence="1">
    <location>
        <begin position="44"/>
        <end position="63"/>
    </location>
</feature>
<feature type="region of interest" description="Disordered" evidence="1">
    <location>
        <begin position="432"/>
        <end position="501"/>
    </location>
</feature>
<sequence>MAGSARFESSLGSPEDLDFAGSYPNGQRRSYPIASLDRSGSFRESSESRMFSSGASTPRGSSALVGDLPPITQYLTLDPITIETQKYTRLGELRRALGIISFGSNAEDNSFGAAHSKPAPAVAIEELKRLKATVLDASNKANGRKNFFEESELKVNKYFEVLNFKKQQRNEMMTSERSGGMNFLKIGTQSSRNPAELLNQKVVDRTKNGILSRRARSSVAEIRAEGPSNSLARRPIIMGKDRDMLRDCSEGSDIVDEKIRRLPAGGETWDKKMKRKRSAVPLGRPSDDGEPKRAMHHKLSNDPGSSSCDAQIFRSGSSNGTNKFDGASLPASSNGRTFTKNELEKVSLSRDSISCLSKERLKGNNKLNLRDDNQMLSPNPLIKGKASRAPRSGPLIAGNVSPNFPCPSGSLEGWEQPASVSKICSVNAAINRNRPMPTGSSSPSMAQWGGQRPQKISRTRRTTIVSPVSNHDEVQISPEGCSPELGTRFTTSGTNGSLARGMSNGAQQLRVKHENISSPARLSESDESGACENRDSKLKEKGAGSGEVDDRGSNSFLNTVPSTLHTKKNKLTSKEETGDSVRRQGRNGRGSSFSRVSTSPVKEKLENLASAKPLKSARLGSERSSSKTGRPPLKKISERKGNARLGHINAIGSPDFAGDPDDDREELLAAANFACNASYLACSSPFWKQMQSIFASVSLEETSYLKEQLKFMEENYESLCQTFGLGSDTLNNCVEEDQVWNLDSLGGKLDSERRKIVPPLYQRVLSALIMEDETDEFEEDSRRRVMCFQYNGEYSSDADFERRNMVRDPQTLQQCAAEGFSCNGNGNFTMGQSIHNQLFSNDFLKGDHGGPHLDNGFTEFSENGIDGPLSICTNASGISSFDCAYEQMSMEDKLLLELQSVGLYPDIVPDLADGDDEAINSDILGLQKGFFEQVSKTKMQLKTIAKAIEEGNEVEKRGLEQVAMDRLVELAYKKLLLRTQSELDTIKYHQATRGSFASKHGVAKVPKQVATTFMKRTLARCRKYEDSGKSCFSEPALRDIIYSAPAHGNNPELTSCMASAPVTQNSLPDPRLSGRCRCLNRGWNGAIKSSLPATT</sequence>
<feature type="compositionally biased region" description="Polar residues" evidence="1">
    <location>
        <begin position="553"/>
        <end position="564"/>
    </location>
</feature>
<dbReference type="eggNOG" id="ENOG502QQJ5">
    <property type="taxonomic scope" value="Eukaryota"/>
</dbReference>
<feature type="compositionally biased region" description="Polar residues" evidence="1">
    <location>
        <begin position="488"/>
        <end position="497"/>
    </location>
</feature>
<protein>
    <submittedName>
        <fullName evidence="2">Uncharacterized protein</fullName>
    </submittedName>
</protein>
<dbReference type="EMBL" id="KE343602">
    <property type="protein sequence ID" value="EXB36981.1"/>
    <property type="molecule type" value="Genomic_DNA"/>
</dbReference>
<gene>
    <name evidence="2" type="ORF">L484_018359</name>
</gene>
<name>W9QGR0_9ROSA</name>
<proteinExistence type="predicted"/>
<keyword evidence="3" id="KW-1185">Reference proteome</keyword>
<dbReference type="STRING" id="981085.W9QGR0"/>
<reference evidence="3" key="1">
    <citation type="submission" date="2013-01" db="EMBL/GenBank/DDBJ databases">
        <title>Draft Genome Sequence of a Mulberry Tree, Morus notabilis C.K. Schneid.</title>
        <authorList>
            <person name="He N."/>
            <person name="Zhao S."/>
        </authorList>
    </citation>
    <scope>NUCLEOTIDE SEQUENCE</scope>
</reference>
<evidence type="ECO:0000313" key="3">
    <source>
        <dbReference type="Proteomes" id="UP000030645"/>
    </source>
</evidence>
<accession>W9QGR0</accession>
<feature type="compositionally biased region" description="Basic and acidic residues" evidence="1">
    <location>
        <begin position="532"/>
        <end position="552"/>
    </location>
</feature>
<dbReference type="Proteomes" id="UP000030645">
    <property type="component" value="Unassembled WGS sequence"/>
</dbReference>
<feature type="region of interest" description="Disordered" evidence="1">
    <location>
        <begin position="369"/>
        <end position="393"/>
    </location>
</feature>
<feature type="region of interest" description="Disordered" evidence="1">
    <location>
        <begin position="266"/>
        <end position="336"/>
    </location>
</feature>
<feature type="compositionally biased region" description="Polar residues" evidence="1">
    <location>
        <begin position="302"/>
        <end position="322"/>
    </location>
</feature>
<dbReference type="AlphaFoldDB" id="W9QGR0"/>
<dbReference type="PANTHER" id="PTHR31115:SF2">
    <property type="entry name" value="OS05G0107300 PROTEIN"/>
    <property type="match status" value="1"/>
</dbReference>
<feature type="region of interest" description="Disordered" evidence="1">
    <location>
        <begin position="514"/>
        <end position="641"/>
    </location>
</feature>
<dbReference type="PANTHER" id="PTHR31115">
    <property type="entry name" value="OS05G0107300 PROTEIN"/>
    <property type="match status" value="1"/>
</dbReference>
<feature type="compositionally biased region" description="Polar residues" evidence="1">
    <location>
        <begin position="589"/>
        <end position="600"/>
    </location>
</feature>
<evidence type="ECO:0000256" key="1">
    <source>
        <dbReference type="SAM" id="MobiDB-lite"/>
    </source>
</evidence>
<evidence type="ECO:0000313" key="2">
    <source>
        <dbReference type="EMBL" id="EXB36981.1"/>
    </source>
</evidence>
<organism evidence="2 3">
    <name type="scientific">Morus notabilis</name>
    <dbReference type="NCBI Taxonomy" id="981085"/>
    <lineage>
        <taxon>Eukaryota</taxon>
        <taxon>Viridiplantae</taxon>
        <taxon>Streptophyta</taxon>
        <taxon>Embryophyta</taxon>
        <taxon>Tracheophyta</taxon>
        <taxon>Spermatophyta</taxon>
        <taxon>Magnoliopsida</taxon>
        <taxon>eudicotyledons</taxon>
        <taxon>Gunneridae</taxon>
        <taxon>Pentapetalae</taxon>
        <taxon>rosids</taxon>
        <taxon>fabids</taxon>
        <taxon>Rosales</taxon>
        <taxon>Moraceae</taxon>
        <taxon>Moreae</taxon>
        <taxon>Morus</taxon>
    </lineage>
</organism>
<feature type="compositionally biased region" description="Basic and acidic residues" evidence="1">
    <location>
        <begin position="572"/>
        <end position="582"/>
    </location>
</feature>